<evidence type="ECO:0000313" key="1">
    <source>
        <dbReference type="EMBL" id="SDB96397.1"/>
    </source>
</evidence>
<dbReference type="SMART" id="SM00671">
    <property type="entry name" value="SEL1"/>
    <property type="match status" value="2"/>
</dbReference>
<gene>
    <name evidence="1" type="ORF">SAMN04487864_101162</name>
</gene>
<dbReference type="SUPFAM" id="SSF81901">
    <property type="entry name" value="HCP-like"/>
    <property type="match status" value="2"/>
</dbReference>
<proteinExistence type="predicted"/>
<protein>
    <submittedName>
        <fullName evidence="1">Sel1 repeat-containing protein</fullName>
    </submittedName>
</protein>
<dbReference type="Proteomes" id="UP000198943">
    <property type="component" value="Unassembled WGS sequence"/>
</dbReference>
<reference evidence="2" key="1">
    <citation type="submission" date="2016-10" db="EMBL/GenBank/DDBJ databases">
        <authorList>
            <person name="Varghese N."/>
            <person name="Submissions S."/>
        </authorList>
    </citation>
    <scope>NUCLEOTIDE SEQUENCE [LARGE SCALE GENOMIC DNA]</scope>
    <source>
        <strain evidence="2">DSM 11005</strain>
    </source>
</reference>
<dbReference type="RefSeq" id="WP_176760338.1">
    <property type="nucleotide sequence ID" value="NZ_FMYW01000001.1"/>
</dbReference>
<dbReference type="InterPro" id="IPR006597">
    <property type="entry name" value="Sel1-like"/>
</dbReference>
<dbReference type="Pfam" id="PF08238">
    <property type="entry name" value="Sel1"/>
    <property type="match status" value="4"/>
</dbReference>
<accession>A0A1G6HQ22</accession>
<dbReference type="InterPro" id="IPR011990">
    <property type="entry name" value="TPR-like_helical_dom_sf"/>
</dbReference>
<dbReference type="Gene3D" id="1.25.40.10">
    <property type="entry name" value="Tetratricopeptide repeat domain"/>
    <property type="match status" value="2"/>
</dbReference>
<name>A0A1G6HQ22_9FIRM</name>
<dbReference type="AlphaFoldDB" id="A0A1G6HQ22"/>
<dbReference type="EMBL" id="FMYW01000001">
    <property type="protein sequence ID" value="SDB96397.1"/>
    <property type="molecule type" value="Genomic_DNA"/>
</dbReference>
<dbReference type="PANTHER" id="PTHR11102:SF160">
    <property type="entry name" value="ERAD-ASSOCIATED E3 UBIQUITIN-PROTEIN LIGASE COMPONENT HRD3"/>
    <property type="match status" value="1"/>
</dbReference>
<keyword evidence="2" id="KW-1185">Reference proteome</keyword>
<sequence length="275" mass="32202">MYKSWLQEPILGFELITLNSRRYEPNKDDTTSYLKIYSERVVFDYRPEDHWARAVSWYKKAAVQKELLAVQEVKRIEEFKAAEQKAKDGDADAQYMIALYYFYKYGIYEDFSEGSVWMRKAVINGSKVARESFYEWFNDEDTDIDDLDFLPPVIISKGFKFVDLKERHGKRNYRHGSKYCIDVPQELYSGLDFKETEIAARKGDPKKQYQLAWLYDRGHGIQQDMKKAIRWFVISAYNGYAPAQTELGIMYQHGIEATTVSLEILGKGTVLEKST</sequence>
<dbReference type="InterPro" id="IPR050767">
    <property type="entry name" value="Sel1_AlgK"/>
</dbReference>
<organism evidence="1 2">
    <name type="scientific">Succiniclasticum ruminis</name>
    <dbReference type="NCBI Taxonomy" id="40841"/>
    <lineage>
        <taxon>Bacteria</taxon>
        <taxon>Bacillati</taxon>
        <taxon>Bacillota</taxon>
        <taxon>Negativicutes</taxon>
        <taxon>Acidaminococcales</taxon>
        <taxon>Acidaminococcaceae</taxon>
        <taxon>Succiniclasticum</taxon>
    </lineage>
</organism>
<evidence type="ECO:0000313" key="2">
    <source>
        <dbReference type="Proteomes" id="UP000198943"/>
    </source>
</evidence>
<dbReference type="PANTHER" id="PTHR11102">
    <property type="entry name" value="SEL-1-LIKE PROTEIN"/>
    <property type="match status" value="1"/>
</dbReference>